<evidence type="ECO:0000259" key="2">
    <source>
        <dbReference type="Pfam" id="PF19830"/>
    </source>
</evidence>
<dbReference type="STRING" id="1454373.ACMU_07890"/>
<organism evidence="3 4">
    <name type="scientific">Actibacterium mucosum KCTC 23349</name>
    <dbReference type="NCBI Taxonomy" id="1454373"/>
    <lineage>
        <taxon>Bacteria</taxon>
        <taxon>Pseudomonadati</taxon>
        <taxon>Pseudomonadota</taxon>
        <taxon>Alphaproteobacteria</taxon>
        <taxon>Rhodobacterales</taxon>
        <taxon>Roseobacteraceae</taxon>
        <taxon>Actibacterium</taxon>
    </lineage>
</organism>
<dbReference type="OrthoDB" id="1814621at2"/>
<evidence type="ECO:0000313" key="4">
    <source>
        <dbReference type="Proteomes" id="UP000026249"/>
    </source>
</evidence>
<dbReference type="RefSeq" id="WP_035257237.1">
    <property type="nucleotide sequence ID" value="NZ_JFKE01000002.1"/>
</dbReference>
<keyword evidence="1" id="KW-1133">Transmembrane helix</keyword>
<feature type="transmembrane region" description="Helical" evidence="1">
    <location>
        <begin position="326"/>
        <end position="348"/>
    </location>
</feature>
<proteinExistence type="predicted"/>
<keyword evidence="1" id="KW-0472">Membrane</keyword>
<gene>
    <name evidence="3" type="ORF">ACMU_07890</name>
</gene>
<dbReference type="EMBL" id="JFKE01000002">
    <property type="protein sequence ID" value="KAJ56851.1"/>
    <property type="molecule type" value="Genomic_DNA"/>
</dbReference>
<feature type="domain" description="DUF6311" evidence="2">
    <location>
        <begin position="22"/>
        <end position="415"/>
    </location>
</feature>
<feature type="transmembrane region" description="Helical" evidence="1">
    <location>
        <begin position="376"/>
        <end position="393"/>
    </location>
</feature>
<evidence type="ECO:0000256" key="1">
    <source>
        <dbReference type="SAM" id="Phobius"/>
    </source>
</evidence>
<dbReference type="InterPro" id="IPR046278">
    <property type="entry name" value="DUF6311"/>
</dbReference>
<feature type="transmembrane region" description="Helical" evidence="1">
    <location>
        <begin position="12"/>
        <end position="31"/>
    </location>
</feature>
<reference evidence="3 4" key="1">
    <citation type="submission" date="2014-03" db="EMBL/GenBank/DDBJ databases">
        <title>Draft Genome Sequence of Actibacterium mucosum KCTC 23349, a Marine Alphaproteobacterium with Complex Ionic Requirements Isolated from Mediterranean Seawater at Malvarrosa Beach, Valencia, Spain.</title>
        <authorList>
            <person name="Arahal D.R."/>
            <person name="Shao Z."/>
            <person name="Lai Q."/>
            <person name="Pujalte M.J."/>
        </authorList>
    </citation>
    <scope>NUCLEOTIDE SEQUENCE [LARGE SCALE GENOMIC DNA]</scope>
    <source>
        <strain evidence="3 4">KCTC 23349</strain>
    </source>
</reference>
<keyword evidence="4" id="KW-1185">Reference proteome</keyword>
<dbReference type="Pfam" id="PF19830">
    <property type="entry name" value="DUF6311"/>
    <property type="match status" value="1"/>
</dbReference>
<comment type="caution">
    <text evidence="3">The sequence shown here is derived from an EMBL/GenBank/DDBJ whole genome shotgun (WGS) entry which is preliminary data.</text>
</comment>
<accession>A0A037ZKA2</accession>
<dbReference type="Proteomes" id="UP000026249">
    <property type="component" value="Unassembled WGS sequence"/>
</dbReference>
<sequence length="867" mass="93755">MLQTLYRRHRLALFHCAFCGLLIGIAFLRFFDVSILNPTNIGWIDQGDLRQHYLGWQAFRQAETPGTPWGTAPLLAYPHGTPISATDSNPLVSLILWPMRNLLPVEFQFIGPWYLLCLSLSLVFGRALMRREGFDRWTATLLGAVLAFPPILFWRYGHDTLMAQWLILAAIYVSFAVTRPLRAGLAHGGLLLVAMMTHPYLYVMLSIVAGCDLALRILRQGGVRFGQVERVVLALIATQGLALYVGVKLGVFSLQNAFQNTVGLHSTDPLGFFNPFDSARLLPQLPSGSGQYEGYAYLGLGGLVLLGILLVRAIRGTLSLPQWRALLPVQIAALIAFLFALSPVITVLGREVFVWEMSPENPVHALFAKLRSSGRFVWVTIYVMMFTGLLCLAGTKPRRLRGIAVVLLGLQFWDLAPLADRSRTDTALRPVAAHMFGAPDWKARIARADYIYISRSLGPDFTLDLGAASIRAGTPISWFYTAQGLGLPKQIAAEEQLRIRILNGGHDDGALILADGAGDLPLIHRNAPGILTSHRFAGFHAVETPAFGPASYDAETHGLTDLLRDCNTGCTALLTVRDEGAAELSVEFKSFMAALGSAVPTLGLNDGYAAVLHHGALLAETLERDADAILNAQVAETPLSLRSSVEDARIPAAISVGGINFSRDQRGINLVLLHADGRITTANFDTHSTSDSLRPDVPEDLILASAPELATVTGPTSTDATPFVGLDRFLTRESSLLDVLSGCRQGCAMAISVKDEGAASLPLAVRMQAAQLGLTLADLSFRDGYSAIVENGIVLVQGKSADEVVDVAEIVEGTRMRVRSAGFAPGSLSSITLNGTEHSLNQRGVNIVVVLQDKDTIAYHFDTHGGF</sequence>
<feature type="transmembrane region" description="Helical" evidence="1">
    <location>
        <begin position="295"/>
        <end position="314"/>
    </location>
</feature>
<keyword evidence="1" id="KW-0812">Transmembrane</keyword>
<protein>
    <recommendedName>
        <fullName evidence="2">DUF6311 domain-containing protein</fullName>
    </recommendedName>
</protein>
<feature type="transmembrane region" description="Helical" evidence="1">
    <location>
        <begin position="137"/>
        <end position="156"/>
    </location>
</feature>
<feature type="transmembrane region" description="Helical" evidence="1">
    <location>
        <begin position="200"/>
        <end position="218"/>
    </location>
</feature>
<evidence type="ECO:0000313" key="3">
    <source>
        <dbReference type="EMBL" id="KAJ56851.1"/>
    </source>
</evidence>
<feature type="transmembrane region" description="Helical" evidence="1">
    <location>
        <begin position="230"/>
        <end position="247"/>
    </location>
</feature>
<dbReference type="AlphaFoldDB" id="A0A037ZKA2"/>
<feature type="transmembrane region" description="Helical" evidence="1">
    <location>
        <begin position="107"/>
        <end position="125"/>
    </location>
</feature>
<name>A0A037ZKA2_9RHOB</name>